<keyword evidence="3" id="KW-1185">Reference proteome</keyword>
<feature type="non-terminal residue" evidence="2">
    <location>
        <position position="1"/>
    </location>
</feature>
<feature type="region of interest" description="Disordered" evidence="1">
    <location>
        <begin position="1"/>
        <end position="86"/>
    </location>
</feature>
<sequence length="86" mass="9004">PVERGAGAAVQAGQRAARPPPRAAEEGARDGRDAGADGRLAGGSRPGGGVEEGARQQHFRARRLQRDARGQDQLAQVARRVSRIGQ</sequence>
<feature type="non-terminal residue" evidence="2">
    <location>
        <position position="86"/>
    </location>
</feature>
<reference evidence="2 3" key="1">
    <citation type="submission" date="2015-05" db="EMBL/GenBank/DDBJ databases">
        <authorList>
            <person name="Wang D.B."/>
            <person name="Wang M."/>
        </authorList>
    </citation>
    <scope>NUCLEOTIDE SEQUENCE [LARGE SCALE GENOMIC DNA]</scope>
    <source>
        <strain evidence="2">VL1</strain>
    </source>
</reference>
<name>A0A0G4MXM8_VERLO</name>
<evidence type="ECO:0000313" key="2">
    <source>
        <dbReference type="EMBL" id="CRK38894.1"/>
    </source>
</evidence>
<organism evidence="2 3">
    <name type="scientific">Verticillium longisporum</name>
    <name type="common">Verticillium dahliae var. longisporum</name>
    <dbReference type="NCBI Taxonomy" id="100787"/>
    <lineage>
        <taxon>Eukaryota</taxon>
        <taxon>Fungi</taxon>
        <taxon>Dikarya</taxon>
        <taxon>Ascomycota</taxon>
        <taxon>Pezizomycotina</taxon>
        <taxon>Sordariomycetes</taxon>
        <taxon>Hypocreomycetidae</taxon>
        <taxon>Glomerellales</taxon>
        <taxon>Plectosphaerellaceae</taxon>
        <taxon>Verticillium</taxon>
    </lineage>
</organism>
<proteinExistence type="predicted"/>
<dbReference type="Proteomes" id="UP000044602">
    <property type="component" value="Unassembled WGS sequence"/>
</dbReference>
<accession>A0A0G4MXM8</accession>
<evidence type="ECO:0000256" key="1">
    <source>
        <dbReference type="SAM" id="MobiDB-lite"/>
    </source>
</evidence>
<dbReference type="AlphaFoldDB" id="A0A0G4MXM8"/>
<protein>
    <submittedName>
        <fullName evidence="2">Uncharacterized protein</fullName>
    </submittedName>
</protein>
<feature type="compositionally biased region" description="Basic and acidic residues" evidence="1">
    <location>
        <begin position="23"/>
        <end position="36"/>
    </location>
</feature>
<dbReference type="EMBL" id="CVQH01025734">
    <property type="protein sequence ID" value="CRK38894.1"/>
    <property type="molecule type" value="Genomic_DNA"/>
</dbReference>
<feature type="compositionally biased region" description="Gly residues" evidence="1">
    <location>
        <begin position="40"/>
        <end position="51"/>
    </location>
</feature>
<feature type="compositionally biased region" description="Low complexity" evidence="1">
    <location>
        <begin position="1"/>
        <end position="17"/>
    </location>
</feature>
<evidence type="ECO:0000313" key="3">
    <source>
        <dbReference type="Proteomes" id="UP000044602"/>
    </source>
</evidence>
<gene>
    <name evidence="2" type="ORF">BN1708_020592</name>
</gene>